<protein>
    <submittedName>
        <fullName evidence="1">Uncharacterized protein</fullName>
    </submittedName>
</protein>
<sequence>MIIPIHSPELRALGAVLLAQATPGPVMDALHCAHMETELGHCIRFAIRVLESKDLPVDVLTVYEFIQQRTCAIRFPVGSKQATVQLLAELVQYSATPDAALAYFLSRANAGEDELATEEQPWA</sequence>
<dbReference type="Proteomes" id="UP001597287">
    <property type="component" value="Unassembled WGS sequence"/>
</dbReference>
<reference evidence="2" key="1">
    <citation type="journal article" date="2019" name="Int. J. Syst. Evol. Microbiol.">
        <title>The Global Catalogue of Microorganisms (GCM) 10K type strain sequencing project: providing services to taxonomists for standard genome sequencing and annotation.</title>
        <authorList>
            <consortium name="The Broad Institute Genomics Platform"/>
            <consortium name="The Broad Institute Genome Sequencing Center for Infectious Disease"/>
            <person name="Wu L."/>
            <person name="Ma J."/>
        </authorList>
    </citation>
    <scope>NUCLEOTIDE SEQUENCE [LARGE SCALE GENOMIC DNA]</scope>
    <source>
        <strain evidence="2">CCUG 62793</strain>
    </source>
</reference>
<evidence type="ECO:0000313" key="1">
    <source>
        <dbReference type="EMBL" id="MFD2321808.1"/>
    </source>
</evidence>
<proteinExistence type="predicted"/>
<comment type="caution">
    <text evidence="1">The sequence shown here is derived from an EMBL/GenBank/DDBJ whole genome shotgun (WGS) entry which is preliminary data.</text>
</comment>
<organism evidence="1 2">
    <name type="scientific">Delftia deserti</name>
    <dbReference type="NCBI Taxonomy" id="1651218"/>
    <lineage>
        <taxon>Bacteria</taxon>
        <taxon>Pseudomonadati</taxon>
        <taxon>Pseudomonadota</taxon>
        <taxon>Betaproteobacteria</taxon>
        <taxon>Burkholderiales</taxon>
        <taxon>Comamonadaceae</taxon>
        <taxon>Delftia</taxon>
    </lineage>
</organism>
<evidence type="ECO:0000313" key="2">
    <source>
        <dbReference type="Proteomes" id="UP001597287"/>
    </source>
</evidence>
<dbReference type="EMBL" id="JBHUIG010000030">
    <property type="protein sequence ID" value="MFD2321808.1"/>
    <property type="molecule type" value="Genomic_DNA"/>
</dbReference>
<keyword evidence="2" id="KW-1185">Reference proteome</keyword>
<accession>A0ABW5EWU6</accession>
<name>A0ABW5EWU6_9BURK</name>
<gene>
    <name evidence="1" type="ORF">ACFSPV_24315</name>
</gene>
<dbReference type="RefSeq" id="WP_380104894.1">
    <property type="nucleotide sequence ID" value="NZ_JBHSIH010000001.1"/>
</dbReference>